<evidence type="ECO:0000256" key="4">
    <source>
        <dbReference type="ARBA" id="ARBA00022630"/>
    </source>
</evidence>
<evidence type="ECO:0000256" key="5">
    <source>
        <dbReference type="ARBA" id="ARBA00022827"/>
    </source>
</evidence>
<dbReference type="Gene3D" id="1.20.140.10">
    <property type="entry name" value="Butyryl-CoA Dehydrogenase, subunit A, domain 3"/>
    <property type="match status" value="1"/>
</dbReference>
<evidence type="ECO:0000259" key="10">
    <source>
        <dbReference type="Pfam" id="PF02771"/>
    </source>
</evidence>
<dbReference type="InterPro" id="IPR009075">
    <property type="entry name" value="AcylCo_DH/oxidase_C"/>
</dbReference>
<dbReference type="Proteomes" id="UP000320735">
    <property type="component" value="Unassembled WGS sequence"/>
</dbReference>
<dbReference type="InterPro" id="IPR050741">
    <property type="entry name" value="Acyl-CoA_dehydrogenase"/>
</dbReference>
<feature type="domain" description="Acyl-CoA oxidase/dehydrogenase middle" evidence="9">
    <location>
        <begin position="128"/>
        <end position="228"/>
    </location>
</feature>
<dbReference type="AlphaFoldDB" id="A0A5C6BPJ3"/>
<keyword evidence="4 7" id="KW-0285">Flavoprotein</keyword>
<evidence type="ECO:0000259" key="9">
    <source>
        <dbReference type="Pfam" id="PF02770"/>
    </source>
</evidence>
<accession>A0A5C6BPJ3</accession>
<proteinExistence type="inferred from homology"/>
<feature type="domain" description="Acyl-CoA dehydrogenase/oxidase N-terminal" evidence="10">
    <location>
        <begin position="10"/>
        <end position="124"/>
    </location>
</feature>
<comment type="subunit">
    <text evidence="3">Homodimer.</text>
</comment>
<protein>
    <submittedName>
        <fullName evidence="11">(R)-benzylsuccinyl-CoA dehydrogenase</fullName>
        <ecNumber evidence="11">1.3.8.3</ecNumber>
    </submittedName>
</protein>
<dbReference type="GO" id="GO:0033734">
    <property type="term" value="F:(R)-benzylsuccinyl-CoA dehydrogenase activity"/>
    <property type="evidence" value="ECO:0007669"/>
    <property type="project" value="UniProtKB-EC"/>
</dbReference>
<evidence type="ECO:0000256" key="6">
    <source>
        <dbReference type="ARBA" id="ARBA00023002"/>
    </source>
</evidence>
<dbReference type="EC" id="1.3.8.3" evidence="11"/>
<reference evidence="11 12" key="1">
    <citation type="submission" date="2019-02" db="EMBL/GenBank/DDBJ databases">
        <title>Deep-cultivation of Planctomycetes and their phenomic and genomic characterization uncovers novel biology.</title>
        <authorList>
            <person name="Wiegand S."/>
            <person name="Jogler M."/>
            <person name="Boedeker C."/>
            <person name="Pinto D."/>
            <person name="Vollmers J."/>
            <person name="Rivas-Marin E."/>
            <person name="Kohn T."/>
            <person name="Peeters S.H."/>
            <person name="Heuer A."/>
            <person name="Rast P."/>
            <person name="Oberbeckmann S."/>
            <person name="Bunk B."/>
            <person name="Jeske O."/>
            <person name="Meyerdierks A."/>
            <person name="Storesund J.E."/>
            <person name="Kallscheuer N."/>
            <person name="Luecker S."/>
            <person name="Lage O.M."/>
            <person name="Pohl T."/>
            <person name="Merkel B.J."/>
            <person name="Hornburger P."/>
            <person name="Mueller R.-W."/>
            <person name="Bruemmer F."/>
            <person name="Labrenz M."/>
            <person name="Spormann A.M."/>
            <person name="Op Den Camp H."/>
            <person name="Overmann J."/>
            <person name="Amann R."/>
            <person name="Jetten M.S.M."/>
            <person name="Mascher T."/>
            <person name="Medema M.H."/>
            <person name="Devos D.P."/>
            <person name="Kaster A.-K."/>
            <person name="Ovreas L."/>
            <person name="Rohde M."/>
            <person name="Galperin M.Y."/>
            <person name="Jogler C."/>
        </authorList>
    </citation>
    <scope>NUCLEOTIDE SEQUENCE [LARGE SCALE GENOMIC DNA]</scope>
    <source>
        <strain evidence="11 12">CA54</strain>
    </source>
</reference>
<dbReference type="GO" id="GO:0033539">
    <property type="term" value="P:fatty acid beta-oxidation using acyl-CoA dehydrogenase"/>
    <property type="evidence" value="ECO:0007669"/>
    <property type="project" value="TreeGrafter"/>
</dbReference>
<dbReference type="InterPro" id="IPR036250">
    <property type="entry name" value="AcylCo_DH-like_C"/>
</dbReference>
<comment type="similarity">
    <text evidence="2 7">Belongs to the acyl-CoA dehydrogenase family.</text>
</comment>
<gene>
    <name evidence="11" type="primary">bbsG</name>
    <name evidence="11" type="ORF">CA54_17550</name>
</gene>
<dbReference type="PANTHER" id="PTHR48083">
    <property type="entry name" value="MEDIUM-CHAIN SPECIFIC ACYL-COA DEHYDROGENASE, MITOCHONDRIAL-RELATED"/>
    <property type="match status" value="1"/>
</dbReference>
<dbReference type="InterPro" id="IPR046373">
    <property type="entry name" value="Acyl-CoA_Oxase/DH_mid-dom_sf"/>
</dbReference>
<dbReference type="Gene3D" id="1.10.540.10">
    <property type="entry name" value="Acyl-CoA dehydrogenase/oxidase, N-terminal domain"/>
    <property type="match status" value="1"/>
</dbReference>
<dbReference type="Pfam" id="PF02771">
    <property type="entry name" value="Acyl-CoA_dh_N"/>
    <property type="match status" value="1"/>
</dbReference>
<dbReference type="Pfam" id="PF00441">
    <property type="entry name" value="Acyl-CoA_dh_1"/>
    <property type="match status" value="1"/>
</dbReference>
<dbReference type="GO" id="GO:0050660">
    <property type="term" value="F:flavin adenine dinucleotide binding"/>
    <property type="evidence" value="ECO:0007669"/>
    <property type="project" value="InterPro"/>
</dbReference>
<name>A0A5C6BPJ3_9PLAN</name>
<dbReference type="Pfam" id="PF02770">
    <property type="entry name" value="Acyl-CoA_dh_M"/>
    <property type="match status" value="1"/>
</dbReference>
<keyword evidence="5 7" id="KW-0274">FAD</keyword>
<dbReference type="OrthoDB" id="9802447at2"/>
<evidence type="ECO:0000256" key="3">
    <source>
        <dbReference type="ARBA" id="ARBA00011738"/>
    </source>
</evidence>
<evidence type="ECO:0000313" key="12">
    <source>
        <dbReference type="Proteomes" id="UP000320735"/>
    </source>
</evidence>
<evidence type="ECO:0000256" key="2">
    <source>
        <dbReference type="ARBA" id="ARBA00009347"/>
    </source>
</evidence>
<dbReference type="InterPro" id="IPR013786">
    <property type="entry name" value="AcylCoA_DH/ox_N"/>
</dbReference>
<dbReference type="SUPFAM" id="SSF47203">
    <property type="entry name" value="Acyl-CoA dehydrogenase C-terminal domain-like"/>
    <property type="match status" value="1"/>
</dbReference>
<dbReference type="RefSeq" id="WP_146370337.1">
    <property type="nucleotide sequence ID" value="NZ_SJPP01000001.1"/>
</dbReference>
<evidence type="ECO:0000256" key="7">
    <source>
        <dbReference type="RuleBase" id="RU362125"/>
    </source>
</evidence>
<organism evidence="11 12">
    <name type="scientific">Symmachiella macrocystis</name>
    <dbReference type="NCBI Taxonomy" id="2527985"/>
    <lineage>
        <taxon>Bacteria</taxon>
        <taxon>Pseudomonadati</taxon>
        <taxon>Planctomycetota</taxon>
        <taxon>Planctomycetia</taxon>
        <taxon>Planctomycetales</taxon>
        <taxon>Planctomycetaceae</taxon>
        <taxon>Symmachiella</taxon>
    </lineage>
</organism>
<dbReference type="GO" id="GO:0005737">
    <property type="term" value="C:cytoplasm"/>
    <property type="evidence" value="ECO:0007669"/>
    <property type="project" value="TreeGrafter"/>
</dbReference>
<evidence type="ECO:0000313" key="11">
    <source>
        <dbReference type="EMBL" id="TWU12929.1"/>
    </source>
</evidence>
<keyword evidence="12" id="KW-1185">Reference proteome</keyword>
<comment type="caution">
    <text evidence="11">The sequence shown here is derived from an EMBL/GenBank/DDBJ whole genome shotgun (WGS) entry which is preliminary data.</text>
</comment>
<dbReference type="InterPro" id="IPR037069">
    <property type="entry name" value="AcylCoA_DH/ox_N_sf"/>
</dbReference>
<sequence length="399" mass="44178">MDFSIPTDIQDMLANVGQFLREEVYPLEERFVSGTFADLVPTLEEKRTRVKEMKLWAPQVPAEYGGVGLGFMQHAMLSEELGRTPMGHYVFNCQAPDAGNMEILAEFGTAAQKEQFLLPLAAGKSRSCFAMTEPECAGSNPVWMKTTAVRDGDEYVINGHKWFSSAADGAAFAVAMVVTNPDAEPHQRASQIIVPTDVPGYRWIRNIPVMGHAGDGWPSHSELRFDNVRVPVSNLLGEEGAGFSIAQARLGPGRIHHCMRWIGICERSFDLMCQRAATRELAPGDPLGNRQTVQNWIAESRAEINAARLMVLHAAWKIDNEGTKAAREEISAIKFYVAGVLMAVVDRAIQVHGALGVSDDTILQYFYRQERGARIYDGPDEVHKTVLAKRALRSFGMKK</sequence>
<dbReference type="InterPro" id="IPR006091">
    <property type="entry name" value="Acyl-CoA_Oxase/DH_mid-dom"/>
</dbReference>
<feature type="domain" description="Acyl-CoA dehydrogenase/oxidase C-terminal" evidence="8">
    <location>
        <begin position="240"/>
        <end position="391"/>
    </location>
</feature>
<evidence type="ECO:0000259" key="8">
    <source>
        <dbReference type="Pfam" id="PF00441"/>
    </source>
</evidence>
<dbReference type="GO" id="GO:0003995">
    <property type="term" value="F:acyl-CoA dehydrogenase activity"/>
    <property type="evidence" value="ECO:0007669"/>
    <property type="project" value="TreeGrafter"/>
</dbReference>
<dbReference type="PANTHER" id="PTHR48083:SF13">
    <property type="entry name" value="ACYL-COA DEHYDROGENASE FAMILY MEMBER 11"/>
    <property type="match status" value="1"/>
</dbReference>
<dbReference type="Gene3D" id="2.40.110.10">
    <property type="entry name" value="Butyryl-CoA Dehydrogenase, subunit A, domain 2"/>
    <property type="match status" value="1"/>
</dbReference>
<dbReference type="InterPro" id="IPR009100">
    <property type="entry name" value="AcylCoA_DH/oxidase_NM_dom_sf"/>
</dbReference>
<dbReference type="FunFam" id="2.40.110.10:FF:000002">
    <property type="entry name" value="Acyl-CoA dehydrogenase fadE12"/>
    <property type="match status" value="1"/>
</dbReference>
<comment type="cofactor">
    <cofactor evidence="1 7">
        <name>FAD</name>
        <dbReference type="ChEBI" id="CHEBI:57692"/>
    </cofactor>
</comment>
<dbReference type="SUPFAM" id="SSF56645">
    <property type="entry name" value="Acyl-CoA dehydrogenase NM domain-like"/>
    <property type="match status" value="1"/>
</dbReference>
<evidence type="ECO:0000256" key="1">
    <source>
        <dbReference type="ARBA" id="ARBA00001974"/>
    </source>
</evidence>
<dbReference type="EMBL" id="SJPP01000001">
    <property type="protein sequence ID" value="TWU12929.1"/>
    <property type="molecule type" value="Genomic_DNA"/>
</dbReference>
<keyword evidence="6 7" id="KW-0560">Oxidoreductase</keyword>